<dbReference type="EMBL" id="PVEP01000001">
    <property type="protein sequence ID" value="PQV58775.1"/>
    <property type="molecule type" value="Genomic_DNA"/>
</dbReference>
<sequence length="544" mass="58449">MSRAYFCALFSVAIFLATPTLAQEVGADPPAVPGKGSTADHTKFEILKQDFASGPEVTRACLKCHTEASDQVMHTLHWNWDYTHPATGQSLGKKNVINAFCGNTASNETRCTSCHTGYGWTDTRVSAPADPTRVDCLVCHADTALYSKLDNQAGNPPLSPVPEGAKTITGALATPVDLSKAAMSVGVPQRENCGQCHFNGGGGDNVKHGDLSSALIAATRDVDVHMASDGLNFTCETCHLSSEHKVAGSRYAVNAHDLGGTGLPGMRRDVASCESCHSDSPHGASLIGMKLNDHTDRVACQTCHIPEFARGGVATKTVWDWSTAGKLKDGKPYHEAAFTQSDGKALHTYLSTKGNFEWGENVVPHYAWFDGQVEYTLSDEVIDPEQVVEVNRLSGSPDDGTSRIWPFKRMVGRQAYDTENLTLVYNQVYGPETDTAFWTNFDWSKSIEAGMRYAGKPYSGSYGFVDTYMYWPITHMVAPGEDALKCDACHARDGRLTALAGVYMPGAKLTLGGKLGMALFALVALGVAVHGGLRLVTGRGGDHD</sequence>
<dbReference type="GO" id="GO:0016491">
    <property type="term" value="F:oxidoreductase activity"/>
    <property type="evidence" value="ECO:0007669"/>
    <property type="project" value="TreeGrafter"/>
</dbReference>
<comment type="caution">
    <text evidence="4">The sequence shown here is derived from an EMBL/GenBank/DDBJ whole genome shotgun (WGS) entry which is preliminary data.</text>
</comment>
<keyword evidence="2" id="KW-1133">Transmembrane helix</keyword>
<evidence type="ECO:0000313" key="5">
    <source>
        <dbReference type="Proteomes" id="UP000238338"/>
    </source>
</evidence>
<keyword evidence="2" id="KW-0812">Transmembrane</keyword>
<proteinExistence type="predicted"/>
<dbReference type="AlphaFoldDB" id="A0A2S8SD67"/>
<protein>
    <submittedName>
        <fullName evidence="4">Octaheme c-type cytochrome (Tetrathionate reductase family)</fullName>
    </submittedName>
</protein>
<evidence type="ECO:0000256" key="2">
    <source>
        <dbReference type="SAM" id="Phobius"/>
    </source>
</evidence>
<evidence type="ECO:0000313" key="4">
    <source>
        <dbReference type="EMBL" id="PQV58775.1"/>
    </source>
</evidence>
<gene>
    <name evidence="4" type="ORF">LX70_00589</name>
</gene>
<feature type="signal peptide" evidence="3">
    <location>
        <begin position="1"/>
        <end position="22"/>
    </location>
</feature>
<keyword evidence="2" id="KW-0472">Membrane</keyword>
<dbReference type="Pfam" id="PF11783">
    <property type="entry name" value="Cytochrome_cB"/>
    <property type="match status" value="1"/>
</dbReference>
<evidence type="ECO:0000256" key="1">
    <source>
        <dbReference type="ARBA" id="ARBA00022729"/>
    </source>
</evidence>
<dbReference type="PIRSF" id="PIRSF039014">
    <property type="entry name" value="OTR_cyc"/>
    <property type="match status" value="1"/>
</dbReference>
<name>A0A2S8SD67_9RHOB</name>
<dbReference type="InterPro" id="IPR024673">
    <property type="entry name" value="Octahem_Cyt_c"/>
</dbReference>
<dbReference type="PANTHER" id="PTHR35038">
    <property type="entry name" value="DISSIMILATORY SULFITE REDUCTASE SIRA"/>
    <property type="match status" value="1"/>
</dbReference>
<dbReference type="RefSeq" id="WP_170076101.1">
    <property type="nucleotide sequence ID" value="NZ_PVEP01000001.1"/>
</dbReference>
<feature type="chain" id="PRO_5015761055" evidence="3">
    <location>
        <begin position="23"/>
        <end position="544"/>
    </location>
</feature>
<reference evidence="4 5" key="1">
    <citation type="submission" date="2018-02" db="EMBL/GenBank/DDBJ databases">
        <title>Genomic Encyclopedia of Archaeal and Bacterial Type Strains, Phase II (KMG-II): from individual species to whole genera.</title>
        <authorList>
            <person name="Goeker M."/>
        </authorList>
    </citation>
    <scope>NUCLEOTIDE SEQUENCE [LARGE SCALE GENOMIC DNA]</scope>
    <source>
        <strain evidence="4 5">DSM 18921</strain>
    </source>
</reference>
<keyword evidence="1 3" id="KW-0732">Signal</keyword>
<dbReference type="InterPro" id="IPR051829">
    <property type="entry name" value="Multiheme_Cytochr_ET"/>
</dbReference>
<dbReference type="PANTHER" id="PTHR35038:SF5">
    <property type="entry name" value="CYTOCHROME C-TYPE PROTEIN NRFB"/>
    <property type="match status" value="1"/>
</dbReference>
<dbReference type="NCBIfam" id="TIGR04315">
    <property type="entry name" value="octaheme_Shew"/>
    <property type="match status" value="1"/>
</dbReference>
<feature type="transmembrane region" description="Helical" evidence="2">
    <location>
        <begin position="515"/>
        <end position="536"/>
    </location>
</feature>
<dbReference type="Gene3D" id="1.10.1130.10">
    <property type="entry name" value="Flavocytochrome C3, Chain A"/>
    <property type="match status" value="1"/>
</dbReference>
<dbReference type="SUPFAM" id="SSF48695">
    <property type="entry name" value="Multiheme cytochromes"/>
    <property type="match status" value="1"/>
</dbReference>
<dbReference type="InterPro" id="IPR036280">
    <property type="entry name" value="Multihaem_cyt_sf"/>
</dbReference>
<organism evidence="4 5">
    <name type="scientific">Albidovulum denitrificans</name>
    <dbReference type="NCBI Taxonomy" id="404881"/>
    <lineage>
        <taxon>Bacteria</taxon>
        <taxon>Pseudomonadati</taxon>
        <taxon>Pseudomonadota</taxon>
        <taxon>Alphaproteobacteria</taxon>
        <taxon>Rhodobacterales</taxon>
        <taxon>Paracoccaceae</taxon>
        <taxon>Albidovulum</taxon>
    </lineage>
</organism>
<accession>A0A2S8SD67</accession>
<keyword evidence="5" id="KW-1185">Reference proteome</keyword>
<evidence type="ECO:0000256" key="3">
    <source>
        <dbReference type="SAM" id="SignalP"/>
    </source>
</evidence>
<dbReference type="Proteomes" id="UP000238338">
    <property type="component" value="Unassembled WGS sequence"/>
</dbReference>